<gene>
    <name evidence="8" type="ORF">RFI_10545</name>
</gene>
<dbReference type="PROSITE" id="PS50893">
    <property type="entry name" value="ABC_TRANSPORTER_2"/>
    <property type="match status" value="1"/>
</dbReference>
<evidence type="ECO:0000256" key="6">
    <source>
        <dbReference type="SAM" id="Phobius"/>
    </source>
</evidence>
<evidence type="ECO:0000256" key="1">
    <source>
        <dbReference type="ARBA" id="ARBA00004141"/>
    </source>
</evidence>
<feature type="non-terminal residue" evidence="8">
    <location>
        <position position="1"/>
    </location>
</feature>
<dbReference type="AlphaFoldDB" id="X6NMG3"/>
<dbReference type="InterPro" id="IPR027417">
    <property type="entry name" value="P-loop_NTPase"/>
</dbReference>
<sequence>GEKKKKGGEKKKRGGKFFFFFLNTYVYMYICLDKKKKSGAGKTTLMKIISGQLRPSEGELYYEGKTRGNEANDMDPLGYSGNAAVVDQNEHLLGSLTVRDTIRYAAMFKMIDESVIIEQRVDHILQYLGLSHCANVKIGTVFQKGISGGEKRRVAIGAELVTQPALLFLDEVTSGLDATSAYAVMNVAHKLAELNHTVIMTIHQ</sequence>
<keyword evidence="4 6" id="KW-1133">Transmembrane helix</keyword>
<proteinExistence type="predicted"/>
<evidence type="ECO:0000313" key="9">
    <source>
        <dbReference type="Proteomes" id="UP000023152"/>
    </source>
</evidence>
<accession>X6NMG3</accession>
<comment type="caution">
    <text evidence="8">The sequence shown here is derived from an EMBL/GenBank/DDBJ whole genome shotgun (WGS) entry which is preliminary data.</text>
</comment>
<protein>
    <submittedName>
        <fullName evidence="8">Abc transporter family protein</fullName>
    </submittedName>
</protein>
<dbReference type="Proteomes" id="UP000023152">
    <property type="component" value="Unassembled WGS sequence"/>
</dbReference>
<dbReference type="InterPro" id="IPR003439">
    <property type="entry name" value="ABC_transporter-like_ATP-bd"/>
</dbReference>
<name>X6NMG3_RETFI</name>
<evidence type="ECO:0000256" key="4">
    <source>
        <dbReference type="ARBA" id="ARBA00022989"/>
    </source>
</evidence>
<dbReference type="GO" id="GO:0016887">
    <property type="term" value="F:ATP hydrolysis activity"/>
    <property type="evidence" value="ECO:0007669"/>
    <property type="project" value="InterPro"/>
</dbReference>
<dbReference type="PROSITE" id="PS00211">
    <property type="entry name" value="ABC_TRANSPORTER_1"/>
    <property type="match status" value="1"/>
</dbReference>
<dbReference type="InterPro" id="IPR050352">
    <property type="entry name" value="ABCG_transporters"/>
</dbReference>
<dbReference type="GO" id="GO:0005524">
    <property type="term" value="F:ATP binding"/>
    <property type="evidence" value="ECO:0007669"/>
    <property type="project" value="InterPro"/>
</dbReference>
<dbReference type="PANTHER" id="PTHR48041">
    <property type="entry name" value="ABC TRANSPORTER G FAMILY MEMBER 28"/>
    <property type="match status" value="1"/>
</dbReference>
<dbReference type="PANTHER" id="PTHR48041:SF91">
    <property type="entry name" value="ABC TRANSPORTER G FAMILY MEMBER 28"/>
    <property type="match status" value="1"/>
</dbReference>
<feature type="domain" description="ABC transporter" evidence="7">
    <location>
        <begin position="3"/>
        <end position="204"/>
    </location>
</feature>
<dbReference type="SUPFAM" id="SSF52540">
    <property type="entry name" value="P-loop containing nucleoside triphosphate hydrolases"/>
    <property type="match status" value="1"/>
</dbReference>
<dbReference type="Gene3D" id="3.40.50.300">
    <property type="entry name" value="P-loop containing nucleotide triphosphate hydrolases"/>
    <property type="match status" value="1"/>
</dbReference>
<keyword evidence="5 6" id="KW-0472">Membrane</keyword>
<dbReference type="EMBL" id="ASPP01007754">
    <property type="protein sequence ID" value="ETO26592.1"/>
    <property type="molecule type" value="Genomic_DNA"/>
</dbReference>
<dbReference type="Pfam" id="PF00005">
    <property type="entry name" value="ABC_tran"/>
    <property type="match status" value="1"/>
</dbReference>
<feature type="non-terminal residue" evidence="8">
    <location>
        <position position="204"/>
    </location>
</feature>
<dbReference type="InterPro" id="IPR017871">
    <property type="entry name" value="ABC_transporter-like_CS"/>
</dbReference>
<evidence type="ECO:0000256" key="3">
    <source>
        <dbReference type="ARBA" id="ARBA00022692"/>
    </source>
</evidence>
<keyword evidence="3 6" id="KW-0812">Transmembrane</keyword>
<evidence type="ECO:0000256" key="2">
    <source>
        <dbReference type="ARBA" id="ARBA00022448"/>
    </source>
</evidence>
<keyword evidence="2" id="KW-0813">Transport</keyword>
<comment type="subcellular location">
    <subcellularLocation>
        <location evidence="1">Membrane</location>
        <topology evidence="1">Multi-pass membrane protein</topology>
    </subcellularLocation>
</comment>
<reference evidence="8 9" key="1">
    <citation type="journal article" date="2013" name="Curr. Biol.">
        <title>The Genome of the Foraminiferan Reticulomyxa filosa.</title>
        <authorList>
            <person name="Glockner G."/>
            <person name="Hulsmann N."/>
            <person name="Schleicher M."/>
            <person name="Noegel A.A."/>
            <person name="Eichinger L."/>
            <person name="Gallinger C."/>
            <person name="Pawlowski J."/>
            <person name="Sierra R."/>
            <person name="Euteneuer U."/>
            <person name="Pillet L."/>
            <person name="Moustafa A."/>
            <person name="Platzer M."/>
            <person name="Groth M."/>
            <person name="Szafranski K."/>
            <person name="Schliwa M."/>
        </authorList>
    </citation>
    <scope>NUCLEOTIDE SEQUENCE [LARGE SCALE GENOMIC DNA]</scope>
</reference>
<evidence type="ECO:0000259" key="7">
    <source>
        <dbReference type="PROSITE" id="PS50893"/>
    </source>
</evidence>
<dbReference type="GO" id="GO:0016020">
    <property type="term" value="C:membrane"/>
    <property type="evidence" value="ECO:0007669"/>
    <property type="project" value="UniProtKB-SubCell"/>
</dbReference>
<evidence type="ECO:0000313" key="8">
    <source>
        <dbReference type="EMBL" id="ETO26592.1"/>
    </source>
</evidence>
<dbReference type="OMA" id="NEANDMD"/>
<feature type="transmembrane region" description="Helical" evidence="6">
    <location>
        <begin position="14"/>
        <end position="32"/>
    </location>
</feature>
<organism evidence="8 9">
    <name type="scientific">Reticulomyxa filosa</name>
    <dbReference type="NCBI Taxonomy" id="46433"/>
    <lineage>
        <taxon>Eukaryota</taxon>
        <taxon>Sar</taxon>
        <taxon>Rhizaria</taxon>
        <taxon>Retaria</taxon>
        <taxon>Foraminifera</taxon>
        <taxon>Monothalamids</taxon>
        <taxon>Reticulomyxidae</taxon>
        <taxon>Reticulomyxa</taxon>
    </lineage>
</organism>
<keyword evidence="9" id="KW-1185">Reference proteome</keyword>
<dbReference type="GO" id="GO:0042626">
    <property type="term" value="F:ATPase-coupled transmembrane transporter activity"/>
    <property type="evidence" value="ECO:0007669"/>
    <property type="project" value="TreeGrafter"/>
</dbReference>
<evidence type="ECO:0000256" key="5">
    <source>
        <dbReference type="ARBA" id="ARBA00023136"/>
    </source>
</evidence>
<dbReference type="OrthoDB" id="66620at2759"/>